<keyword evidence="7 11" id="KW-0808">Transferase</keyword>
<dbReference type="InterPro" id="IPR003200">
    <property type="entry name" value="Nict_dMeBzImd_PRibTrfase"/>
</dbReference>
<dbReference type="InterPro" id="IPR036087">
    <property type="entry name" value="Nict_dMeBzImd_PRibTrfase_sf"/>
</dbReference>
<evidence type="ECO:0000256" key="1">
    <source>
        <dbReference type="ARBA" id="ARBA00005049"/>
    </source>
</evidence>
<evidence type="ECO:0000256" key="2">
    <source>
        <dbReference type="ARBA" id="ARBA00007110"/>
    </source>
</evidence>
<keyword evidence="6 11" id="KW-0328">Glycosyltransferase</keyword>
<dbReference type="Gene3D" id="1.10.1610.10">
    <property type="match status" value="1"/>
</dbReference>
<dbReference type="Gene3D" id="3.40.50.10210">
    <property type="match status" value="1"/>
</dbReference>
<keyword evidence="12" id="KW-1185">Reference proteome</keyword>
<dbReference type="Pfam" id="PF02277">
    <property type="entry name" value="DBI_PRT"/>
    <property type="match status" value="1"/>
</dbReference>
<dbReference type="PANTHER" id="PTHR43463:SF1">
    <property type="entry name" value="NICOTINATE-NUCLEOTIDE--DIMETHYLBENZIMIDAZOLE PHOSPHORIBOSYLTRANSFERASE"/>
    <property type="match status" value="1"/>
</dbReference>
<evidence type="ECO:0000256" key="10">
    <source>
        <dbReference type="SAM" id="MobiDB-lite"/>
    </source>
</evidence>
<dbReference type="CDD" id="cd02439">
    <property type="entry name" value="DMB-PRT_CobT"/>
    <property type="match status" value="1"/>
</dbReference>
<feature type="region of interest" description="Disordered" evidence="10">
    <location>
        <begin position="332"/>
        <end position="352"/>
    </location>
</feature>
<evidence type="ECO:0000313" key="12">
    <source>
        <dbReference type="Proteomes" id="UP000254337"/>
    </source>
</evidence>
<dbReference type="EC" id="2.4.2.21" evidence="3"/>
<comment type="catalytic activity">
    <reaction evidence="9">
        <text>5,6-dimethylbenzimidazole + nicotinate beta-D-ribonucleotide = alpha-ribazole 5'-phosphate + nicotinate + H(+)</text>
        <dbReference type="Rhea" id="RHEA:11196"/>
        <dbReference type="ChEBI" id="CHEBI:15378"/>
        <dbReference type="ChEBI" id="CHEBI:15890"/>
        <dbReference type="ChEBI" id="CHEBI:32544"/>
        <dbReference type="ChEBI" id="CHEBI:57502"/>
        <dbReference type="ChEBI" id="CHEBI:57918"/>
        <dbReference type="EC" id="2.4.2.21"/>
    </reaction>
</comment>
<accession>A0A346AZ29</accession>
<evidence type="ECO:0000256" key="3">
    <source>
        <dbReference type="ARBA" id="ARBA00011991"/>
    </source>
</evidence>
<dbReference type="OrthoDB" id="9781491at2"/>
<evidence type="ECO:0000256" key="4">
    <source>
        <dbReference type="ARBA" id="ARBA00015486"/>
    </source>
</evidence>
<comment type="pathway">
    <text evidence="1">Nucleoside biosynthesis; alpha-ribazole biosynthesis; alpha-ribazole from 5,6-dimethylbenzimidazole: step 1/2.</text>
</comment>
<dbReference type="InterPro" id="IPR023195">
    <property type="entry name" value="Nict_dMeBzImd_PRibTrfase_N"/>
</dbReference>
<organism evidence="11 12">
    <name type="scientific">Megasphaera stantonii</name>
    <dbReference type="NCBI Taxonomy" id="2144175"/>
    <lineage>
        <taxon>Bacteria</taxon>
        <taxon>Bacillati</taxon>
        <taxon>Bacillota</taxon>
        <taxon>Negativicutes</taxon>
        <taxon>Veillonellales</taxon>
        <taxon>Veillonellaceae</taxon>
        <taxon>Megasphaera</taxon>
    </lineage>
</organism>
<dbReference type="GO" id="GO:0009236">
    <property type="term" value="P:cobalamin biosynthetic process"/>
    <property type="evidence" value="ECO:0007669"/>
    <property type="project" value="UniProtKB-KW"/>
</dbReference>
<reference evidence="11 12" key="1">
    <citation type="submission" date="2018-05" db="EMBL/GenBank/DDBJ databases">
        <title>Complete genome sequence of Megasphaera sp. AJH120T, isolated from the ceca of a chicken.</title>
        <authorList>
            <person name="Maki J."/>
            <person name="Looft T."/>
        </authorList>
    </citation>
    <scope>NUCLEOTIDE SEQUENCE [LARGE SCALE GENOMIC DNA]</scope>
    <source>
        <strain evidence="11 12">AJH120</strain>
    </source>
</reference>
<name>A0A346AZ29_9FIRM</name>
<dbReference type="EMBL" id="CP029462">
    <property type="protein sequence ID" value="AXL21122.1"/>
    <property type="molecule type" value="Genomic_DNA"/>
</dbReference>
<dbReference type="Proteomes" id="UP000254337">
    <property type="component" value="Chromosome"/>
</dbReference>
<evidence type="ECO:0000256" key="8">
    <source>
        <dbReference type="ARBA" id="ARBA00030686"/>
    </source>
</evidence>
<evidence type="ECO:0000256" key="6">
    <source>
        <dbReference type="ARBA" id="ARBA00022676"/>
    </source>
</evidence>
<proteinExistence type="inferred from homology"/>
<evidence type="ECO:0000256" key="5">
    <source>
        <dbReference type="ARBA" id="ARBA00022573"/>
    </source>
</evidence>
<evidence type="ECO:0000256" key="7">
    <source>
        <dbReference type="ARBA" id="ARBA00022679"/>
    </source>
</evidence>
<dbReference type="PANTHER" id="PTHR43463">
    <property type="entry name" value="NICOTINATE-NUCLEOTIDE--DIMETHYLBENZIMIDAZOLE PHOSPHORIBOSYLTRANSFERASE"/>
    <property type="match status" value="1"/>
</dbReference>
<dbReference type="SUPFAM" id="SSF52733">
    <property type="entry name" value="Nicotinate mononucleotide:5,6-dimethylbenzimidazole phosphoribosyltransferase (CobT)"/>
    <property type="match status" value="1"/>
</dbReference>
<evidence type="ECO:0000313" key="11">
    <source>
        <dbReference type="EMBL" id="AXL21122.1"/>
    </source>
</evidence>
<dbReference type="AlphaFoldDB" id="A0A346AZ29"/>
<sequence>MDFAAQVDERLHNLAKPPGSLGLLEQQVRQVFLAWGSFQEELRPRHIIFAADNGVVRSGVVAQLSDITYMQSVHMTEGTSAVTCFCRCHGIPYEVVDVGIDSEDAVGVDRKIARGTADFSVQPAMTTEQFTRAAAVGRERVEAAKARGCNILSFGEMGIGNTTTSAAVLTAIAPAGSAFLVGHGSSKGNYRLWFHKEQVVKEALQKYEGEIQTPEDALRCVGGFDLVALYGAMLACADVHLPFYIDGFITAVALACAVKTHPAVRQYALPSHISREPGMSAALRLCGIDEYDVPIHADMALGEGTGAVLGVVMLKTMLYAVGHMATLDGINGEAEERHRRRMEKGAEHQDDR</sequence>
<keyword evidence="5" id="KW-0169">Cobalamin biosynthesis</keyword>
<feature type="compositionally biased region" description="Basic and acidic residues" evidence="10">
    <location>
        <begin position="343"/>
        <end position="352"/>
    </location>
</feature>
<dbReference type="KEGG" id="meg:DKB62_05840"/>
<evidence type="ECO:0000256" key="9">
    <source>
        <dbReference type="ARBA" id="ARBA00047340"/>
    </source>
</evidence>
<comment type="similarity">
    <text evidence="2">Belongs to the CobT family.</text>
</comment>
<dbReference type="GO" id="GO:0008939">
    <property type="term" value="F:nicotinate-nucleotide-dimethylbenzimidazole phosphoribosyltransferase activity"/>
    <property type="evidence" value="ECO:0007669"/>
    <property type="project" value="UniProtKB-EC"/>
</dbReference>
<dbReference type="UniPathway" id="UPA00061">
    <property type="reaction ID" value="UER00516"/>
</dbReference>
<dbReference type="RefSeq" id="WP_107196148.1">
    <property type="nucleotide sequence ID" value="NZ_CP029462.1"/>
</dbReference>
<gene>
    <name evidence="11" type="ORF">DKB62_05840</name>
</gene>
<protein>
    <recommendedName>
        <fullName evidence="4">Nicotinate-nucleotide--dimethylbenzimidazole phosphoribosyltransferase</fullName>
        <ecNumber evidence="3">2.4.2.21</ecNumber>
    </recommendedName>
    <alternativeName>
        <fullName evidence="8">N(1)-alpha-phosphoribosyltransferase</fullName>
    </alternativeName>
</protein>